<organism evidence="5 6">
    <name type="scientific">Plectus sambesii</name>
    <dbReference type="NCBI Taxonomy" id="2011161"/>
    <lineage>
        <taxon>Eukaryota</taxon>
        <taxon>Metazoa</taxon>
        <taxon>Ecdysozoa</taxon>
        <taxon>Nematoda</taxon>
        <taxon>Chromadorea</taxon>
        <taxon>Plectida</taxon>
        <taxon>Plectina</taxon>
        <taxon>Plectoidea</taxon>
        <taxon>Plectidae</taxon>
        <taxon>Plectus</taxon>
    </lineage>
</organism>
<evidence type="ECO:0000256" key="2">
    <source>
        <dbReference type="ARBA" id="ARBA00022833"/>
    </source>
</evidence>
<reference evidence="6" key="1">
    <citation type="submission" date="2022-11" db="UniProtKB">
        <authorList>
            <consortium name="WormBaseParasite"/>
        </authorList>
    </citation>
    <scope>IDENTIFICATION</scope>
</reference>
<dbReference type="PROSITE" id="PS50081">
    <property type="entry name" value="ZF_DAG_PE_2"/>
    <property type="match status" value="1"/>
</dbReference>
<dbReference type="InterPro" id="IPR046349">
    <property type="entry name" value="C1-like_sf"/>
</dbReference>
<dbReference type="Proteomes" id="UP000887566">
    <property type="component" value="Unplaced"/>
</dbReference>
<evidence type="ECO:0000313" key="5">
    <source>
        <dbReference type="Proteomes" id="UP000887566"/>
    </source>
</evidence>
<evidence type="ECO:0000313" key="6">
    <source>
        <dbReference type="WBParaSite" id="PSAMB.scaffold1451size31365.g13376.t1"/>
    </source>
</evidence>
<keyword evidence="2" id="KW-0862">Zinc</keyword>
<dbReference type="InterPro" id="IPR002219">
    <property type="entry name" value="PKC_DAG/PE"/>
</dbReference>
<feature type="signal peptide" evidence="3">
    <location>
        <begin position="1"/>
        <end position="18"/>
    </location>
</feature>
<dbReference type="Gene3D" id="3.30.60.20">
    <property type="match status" value="1"/>
</dbReference>
<evidence type="ECO:0000256" key="3">
    <source>
        <dbReference type="SAM" id="SignalP"/>
    </source>
</evidence>
<accession>A0A914V1S6</accession>
<evidence type="ECO:0000256" key="1">
    <source>
        <dbReference type="ARBA" id="ARBA00022723"/>
    </source>
</evidence>
<sequence length="145" mass="15651">MTWCALLTGLPLLFVAAASNSTIERLLCCFSGCTSRHYGAAPNDDENVVADGQSRTPHLTPLEPPLCKPSTSSPSSSTMACEGYKFDATLMSVGRDHGHYFTKKTYGKPTVCHHCCEMLWGLLSTGYCCEGALSSFLSVLLTRAF</sequence>
<dbReference type="WBParaSite" id="PSAMB.scaffold1451size31365.g13376.t1">
    <property type="protein sequence ID" value="PSAMB.scaffold1451size31365.g13376.t1"/>
    <property type="gene ID" value="PSAMB.scaffold1451size31365.g13376"/>
</dbReference>
<name>A0A914V1S6_9BILA</name>
<dbReference type="SUPFAM" id="SSF57889">
    <property type="entry name" value="Cysteine-rich domain"/>
    <property type="match status" value="1"/>
</dbReference>
<evidence type="ECO:0000259" key="4">
    <source>
        <dbReference type="PROSITE" id="PS50081"/>
    </source>
</evidence>
<feature type="domain" description="Phorbol-ester/DAG-type" evidence="4">
    <location>
        <begin position="98"/>
        <end position="130"/>
    </location>
</feature>
<feature type="chain" id="PRO_5038116686" evidence="3">
    <location>
        <begin position="19"/>
        <end position="145"/>
    </location>
</feature>
<dbReference type="GO" id="GO:0046872">
    <property type="term" value="F:metal ion binding"/>
    <property type="evidence" value="ECO:0007669"/>
    <property type="project" value="UniProtKB-KW"/>
</dbReference>
<protein>
    <submittedName>
        <fullName evidence="6">Phorbol-ester/DAG-type domain-containing protein</fullName>
    </submittedName>
</protein>
<dbReference type="AlphaFoldDB" id="A0A914V1S6"/>
<keyword evidence="1" id="KW-0479">Metal-binding</keyword>
<keyword evidence="5" id="KW-1185">Reference proteome</keyword>
<proteinExistence type="predicted"/>
<keyword evidence="3" id="KW-0732">Signal</keyword>